<sequence length="37" mass="4024">MLILPEPLVSQENEVVGMVQAYKSGMGMSQQDSNPKS</sequence>
<dbReference type="KEGG" id="chy:CHY_1330"/>
<evidence type="ECO:0000313" key="2">
    <source>
        <dbReference type="Proteomes" id="UP000002706"/>
    </source>
</evidence>
<name>Q3ACG9_CARHZ</name>
<dbReference type="HOGENOM" id="CLU_3341819_0_0_9"/>
<dbReference type="AlphaFoldDB" id="Q3ACG9"/>
<organism evidence="1 2">
    <name type="scientific">Carboxydothermus hydrogenoformans (strain ATCC BAA-161 / DSM 6008 / Z-2901)</name>
    <dbReference type="NCBI Taxonomy" id="246194"/>
    <lineage>
        <taxon>Bacteria</taxon>
        <taxon>Bacillati</taxon>
        <taxon>Bacillota</taxon>
        <taxon>Clostridia</taxon>
        <taxon>Thermoanaerobacterales</taxon>
        <taxon>Thermoanaerobacteraceae</taxon>
        <taxon>Carboxydothermus</taxon>
    </lineage>
</organism>
<keyword evidence="2" id="KW-1185">Reference proteome</keyword>
<reference evidence="1 2" key="1">
    <citation type="journal article" date="2005" name="PLoS Genet.">
        <title>Life in hot carbon monoxide: the complete genome sequence of Carboxydothermus hydrogenoformans Z-2901.</title>
        <authorList>
            <person name="Wu M."/>
            <person name="Ren Q."/>
            <person name="Durkin A.S."/>
            <person name="Daugherty S.C."/>
            <person name="Brinkac L.M."/>
            <person name="Dodson R.J."/>
            <person name="Madupu R."/>
            <person name="Sullivan S.A."/>
            <person name="Kolonay J.F."/>
            <person name="Haft D.H."/>
            <person name="Nelson W.C."/>
            <person name="Tallon L.J."/>
            <person name="Jones K.M."/>
            <person name="Ulrich L.E."/>
            <person name="Gonzalez J.M."/>
            <person name="Zhulin I.B."/>
            <person name="Robb F.T."/>
            <person name="Eisen J.A."/>
        </authorList>
    </citation>
    <scope>NUCLEOTIDE SEQUENCE [LARGE SCALE GENOMIC DNA]</scope>
    <source>
        <strain evidence="2">ATCC BAA-161 / DSM 6008 / Z-2901</strain>
    </source>
</reference>
<accession>Q3ACG9</accession>
<dbReference type="Proteomes" id="UP000002706">
    <property type="component" value="Chromosome"/>
</dbReference>
<proteinExistence type="predicted"/>
<gene>
    <name evidence="1" type="ordered locus">CHY_1330</name>
</gene>
<protein>
    <submittedName>
        <fullName evidence="1">Uncharacterized protein</fullName>
    </submittedName>
</protein>
<evidence type="ECO:0000313" key="1">
    <source>
        <dbReference type="EMBL" id="ABB14661.1"/>
    </source>
</evidence>
<dbReference type="InParanoid" id="Q3ACG9"/>
<dbReference type="EMBL" id="CP000141">
    <property type="protein sequence ID" value="ABB14661.1"/>
    <property type="molecule type" value="Genomic_DNA"/>
</dbReference>